<evidence type="ECO:0000256" key="1">
    <source>
        <dbReference type="ARBA" id="ARBA00009580"/>
    </source>
</evidence>
<dbReference type="PRINTS" id="PR00700">
    <property type="entry name" value="PRTYPHPHTASE"/>
</dbReference>
<keyword evidence="6" id="KW-0812">Transmembrane</keyword>
<dbReference type="PROSITE" id="PS50055">
    <property type="entry name" value="TYR_PHOSPHATASE_PTP"/>
    <property type="match status" value="2"/>
</dbReference>
<evidence type="ECO:0000256" key="4">
    <source>
        <dbReference type="ARBA" id="ARBA00022912"/>
    </source>
</evidence>
<protein>
    <recommendedName>
        <fullName evidence="2">protein-tyrosine-phosphatase</fullName>
        <ecNumber evidence="2">3.1.3.48</ecNumber>
    </recommendedName>
</protein>
<evidence type="ECO:0000313" key="10">
    <source>
        <dbReference type="Proteomes" id="UP000005408"/>
    </source>
</evidence>
<keyword evidence="6" id="KW-1133">Transmembrane helix</keyword>
<dbReference type="PANTHER" id="PTHR19134:SF562">
    <property type="entry name" value="PROTEIN-TYROSINE-PHOSPHATASE"/>
    <property type="match status" value="1"/>
</dbReference>
<dbReference type="Pfam" id="PF00102">
    <property type="entry name" value="Y_phosphatase"/>
    <property type="match status" value="2"/>
</dbReference>
<dbReference type="InterPro" id="IPR000242">
    <property type="entry name" value="PTP_cat"/>
</dbReference>
<dbReference type="InterPro" id="IPR003595">
    <property type="entry name" value="Tyr_Pase_cat"/>
</dbReference>
<accession>A0A8W8KYM8</accession>
<dbReference type="SUPFAM" id="SSF52799">
    <property type="entry name" value="(Phosphotyrosine protein) phosphatases II"/>
    <property type="match status" value="2"/>
</dbReference>
<dbReference type="Gene3D" id="3.90.190.10">
    <property type="entry name" value="Protein tyrosine phosphatase superfamily"/>
    <property type="match status" value="2"/>
</dbReference>
<dbReference type="PROSITE" id="PS00383">
    <property type="entry name" value="TYR_PHOSPHATASE_1"/>
    <property type="match status" value="1"/>
</dbReference>
<feature type="domain" description="Tyrosine specific protein phosphatases" evidence="8">
    <location>
        <begin position="375"/>
        <end position="442"/>
    </location>
</feature>
<dbReference type="AlphaFoldDB" id="A0A8W8KYM8"/>
<feature type="region of interest" description="Disordered" evidence="5">
    <location>
        <begin position="718"/>
        <end position="927"/>
    </location>
</feature>
<evidence type="ECO:0000256" key="6">
    <source>
        <dbReference type="SAM" id="Phobius"/>
    </source>
</evidence>
<dbReference type="InterPro" id="IPR050348">
    <property type="entry name" value="Protein-Tyr_Phosphatase"/>
</dbReference>
<dbReference type="InterPro" id="IPR000387">
    <property type="entry name" value="Tyr_Pase_dom"/>
</dbReference>
<evidence type="ECO:0000259" key="8">
    <source>
        <dbReference type="PROSITE" id="PS50056"/>
    </source>
</evidence>
<dbReference type="InterPro" id="IPR016130">
    <property type="entry name" value="Tyr_Pase_AS"/>
</dbReference>
<feature type="domain" description="Tyrosine-protein phosphatase" evidence="7">
    <location>
        <begin position="202"/>
        <end position="451"/>
    </location>
</feature>
<evidence type="ECO:0000313" key="9">
    <source>
        <dbReference type="EnsemblMetazoa" id="G25853.1:cds"/>
    </source>
</evidence>
<sequence>MPNERQDNQEPKTEVEITSEQEKRRRSSDGTTPKPQQKQVKMAANSPESPEGSGGCKWGSYGYNCNETCQAVCANNRTCDVIAGTCDQIDTPPNDPDDNTAVIAGVVAAVVLAILVVVFIIVFKRTRTTKPKDEMQRSEKRIQEREENAHLRNGSENTGLTNIYENMETDDKPVLKSDNSKTICDIPISDIESAINERREDEDNGFKREYAMLPYGEQHPCEDGKRQENLDDHSRVILTELDKPSGDYINANYISGLEEERAYIASQGPKQNTLDDFWTMIWQENVTQIVMLTNLKEGVKVKCFQYWPGKMKARRHGNIVIKNKEEKQYAFYVIRKLSVSHKQQKKSRTVMQYHYTAWPDHGTPDPLSLVVFHSHEMRTRTSRNNSPILVHCSAGIGRTGMYIALDALYKAGKASGKINVAEYVKIMRTNRMNMVQTYEQYMTIFLALNEKFKASMETQSLPDFTKKMETLTGDHPANQTGVRKEFQKLMEIRPVYTSAHFKNSRQHLDNKRGNNVLPLDKYMLYLTSSVGKRGNVINAIHVSSYQKDRAFIVTHYPTPEDAVDFLRLLNDHESDTVVCMNPLHETESSKTWLPEIASSRDVPPFVVQHESESDTEVKVTTVNIIHGEKTPHSVVVVEPKGQLKSTGTHPDTSFLRSIVSFTRNLSTENPITIVSKDGASLCGVFCAVFNSIQQITMDNNIDVFTTVRQLQTRRPEFCSTQIVSTRRPAPPRRSESVPRNLQAASQRHISDMLSSIRKSDKRADKQPSTMQDHSRSPRKSMRTNRRKNAGYKNTDVNSLGEKPLGTDYDSGLNKAGTEHTDHRKWPGQNVLGQIFRKIVSTRRPAPPRRSESVPRNLQAASQRHISDMLSSIRKSDKRADKQPSTMQDHSRSPRKSMRTNRRKNAGYKNTDVNSLGEKPLGTDYDSG</sequence>
<dbReference type="SMART" id="SM00404">
    <property type="entry name" value="PTPc_motif"/>
    <property type="match status" value="1"/>
</dbReference>
<keyword evidence="6" id="KW-0472">Membrane</keyword>
<keyword evidence="10" id="KW-1185">Reference proteome</keyword>
<evidence type="ECO:0000256" key="5">
    <source>
        <dbReference type="SAM" id="MobiDB-lite"/>
    </source>
</evidence>
<feature type="domain" description="Tyrosine-protein phosphatase" evidence="7">
    <location>
        <begin position="482"/>
        <end position="720"/>
    </location>
</feature>
<dbReference type="SMART" id="SM00194">
    <property type="entry name" value="PTPc"/>
    <property type="match status" value="2"/>
</dbReference>
<feature type="compositionally biased region" description="Basic residues" evidence="5">
    <location>
        <begin position="892"/>
        <end position="905"/>
    </location>
</feature>
<dbReference type="CDD" id="cd00047">
    <property type="entry name" value="PTPc"/>
    <property type="match status" value="1"/>
</dbReference>
<dbReference type="GO" id="GO:0004725">
    <property type="term" value="F:protein tyrosine phosphatase activity"/>
    <property type="evidence" value="ECO:0007669"/>
    <property type="project" value="InterPro"/>
</dbReference>
<organism evidence="9 10">
    <name type="scientific">Magallana gigas</name>
    <name type="common">Pacific oyster</name>
    <name type="synonym">Crassostrea gigas</name>
    <dbReference type="NCBI Taxonomy" id="29159"/>
    <lineage>
        <taxon>Eukaryota</taxon>
        <taxon>Metazoa</taxon>
        <taxon>Spiralia</taxon>
        <taxon>Lophotrochozoa</taxon>
        <taxon>Mollusca</taxon>
        <taxon>Bivalvia</taxon>
        <taxon>Autobranchia</taxon>
        <taxon>Pteriomorphia</taxon>
        <taxon>Ostreida</taxon>
        <taxon>Ostreoidea</taxon>
        <taxon>Ostreidae</taxon>
        <taxon>Magallana</taxon>
    </lineage>
</organism>
<dbReference type="InterPro" id="IPR029021">
    <property type="entry name" value="Prot-tyrosine_phosphatase-like"/>
</dbReference>
<keyword evidence="3" id="KW-0378">Hydrolase</keyword>
<feature type="compositionally biased region" description="Polar residues" evidence="5">
    <location>
        <begin position="737"/>
        <end position="747"/>
    </location>
</feature>
<reference evidence="9" key="1">
    <citation type="submission" date="2022-08" db="UniProtKB">
        <authorList>
            <consortium name="EnsemblMetazoa"/>
        </authorList>
    </citation>
    <scope>IDENTIFICATION</scope>
    <source>
        <strain evidence="9">05x7-T-G4-1.051#20</strain>
    </source>
</reference>
<proteinExistence type="inferred from homology"/>
<dbReference type="EnsemblMetazoa" id="G25853.1">
    <property type="protein sequence ID" value="G25853.1:cds"/>
    <property type="gene ID" value="G25853"/>
</dbReference>
<feature type="region of interest" description="Disordered" evidence="5">
    <location>
        <begin position="1"/>
        <end position="53"/>
    </location>
</feature>
<dbReference type="Proteomes" id="UP000005408">
    <property type="component" value="Unassembled WGS sequence"/>
</dbReference>
<feature type="compositionally biased region" description="Basic residues" evidence="5">
    <location>
        <begin position="776"/>
        <end position="789"/>
    </location>
</feature>
<name>A0A8W8KYM8_MAGGI</name>
<evidence type="ECO:0000256" key="2">
    <source>
        <dbReference type="ARBA" id="ARBA00013064"/>
    </source>
</evidence>
<evidence type="ECO:0000259" key="7">
    <source>
        <dbReference type="PROSITE" id="PS50055"/>
    </source>
</evidence>
<dbReference type="PROSITE" id="PS50056">
    <property type="entry name" value="TYR_PHOSPHATASE_2"/>
    <property type="match status" value="1"/>
</dbReference>
<keyword evidence="4" id="KW-0904">Protein phosphatase</keyword>
<feature type="compositionally biased region" description="Polar residues" evidence="5">
    <location>
        <begin position="29"/>
        <end position="39"/>
    </location>
</feature>
<dbReference type="PANTHER" id="PTHR19134">
    <property type="entry name" value="RECEPTOR-TYPE TYROSINE-PROTEIN PHOSPHATASE"/>
    <property type="match status" value="1"/>
</dbReference>
<evidence type="ECO:0000256" key="3">
    <source>
        <dbReference type="ARBA" id="ARBA00022801"/>
    </source>
</evidence>
<feature type="transmembrane region" description="Helical" evidence="6">
    <location>
        <begin position="101"/>
        <end position="123"/>
    </location>
</feature>
<feature type="compositionally biased region" description="Basic and acidic residues" evidence="5">
    <location>
        <begin position="1"/>
        <end position="23"/>
    </location>
</feature>
<feature type="compositionally biased region" description="Polar residues" evidence="5">
    <location>
        <begin position="853"/>
        <end position="863"/>
    </location>
</feature>
<dbReference type="EC" id="3.1.3.48" evidence="2"/>
<comment type="similarity">
    <text evidence="1">Belongs to the protein-tyrosine phosphatase family.</text>
</comment>